<accession>A0A8K0RJJ5</accession>
<sequence length="322" mass="35718">YTIAWVCALYIETAAALAMLDEKHGELPRCLNDDNTYTLVSMKNHNIVIASLPQDQYGNINSASVLTNLKRTFLSIRYGLMVGIGGGAPANKDIRLGDIVVGTRVMQYDLGKILSGGGIQRTAIPKSPDRSLCTAVTNLRASHEIYPIQVPAIIQERMQRLIDYHRPSAPDHLFLASYQHDPSMANCQGCDQSQLEGRKIRRSGEPKIHYGGIASSNQVMKDTATRDCLAKELDIICFEMEAAAYAREFLEALPATGDVSRDSWPNVRFRMLAIYPASAQVKEAAEQANTGNRRQLLMESLEFDQIDSRRTTIKNAYSKTCS</sequence>
<evidence type="ECO:0000259" key="2">
    <source>
        <dbReference type="Pfam" id="PF01048"/>
    </source>
</evidence>
<dbReference type="SUPFAM" id="SSF53167">
    <property type="entry name" value="Purine and uridine phosphorylases"/>
    <property type="match status" value="1"/>
</dbReference>
<dbReference type="Pfam" id="PF01048">
    <property type="entry name" value="PNP_UDP_1"/>
    <property type="match status" value="1"/>
</dbReference>
<feature type="domain" description="Nucleoside phosphorylase" evidence="2">
    <location>
        <begin position="6"/>
        <end position="246"/>
    </location>
</feature>
<dbReference type="InterPro" id="IPR000845">
    <property type="entry name" value="Nucleoside_phosphorylase_d"/>
</dbReference>
<dbReference type="PANTHER" id="PTHR46082:SF11">
    <property type="entry name" value="AAA+ ATPASE DOMAIN-CONTAINING PROTEIN-RELATED"/>
    <property type="match status" value="1"/>
</dbReference>
<organism evidence="3 4">
    <name type="scientific">Fusarium tricinctum</name>
    <dbReference type="NCBI Taxonomy" id="61284"/>
    <lineage>
        <taxon>Eukaryota</taxon>
        <taxon>Fungi</taxon>
        <taxon>Dikarya</taxon>
        <taxon>Ascomycota</taxon>
        <taxon>Pezizomycotina</taxon>
        <taxon>Sordariomycetes</taxon>
        <taxon>Hypocreomycetidae</taxon>
        <taxon>Hypocreales</taxon>
        <taxon>Nectriaceae</taxon>
        <taxon>Fusarium</taxon>
        <taxon>Fusarium tricinctum species complex</taxon>
    </lineage>
</organism>
<dbReference type="InterPro" id="IPR053137">
    <property type="entry name" value="NLR-like"/>
</dbReference>
<dbReference type="GO" id="GO:0003824">
    <property type="term" value="F:catalytic activity"/>
    <property type="evidence" value="ECO:0007669"/>
    <property type="project" value="InterPro"/>
</dbReference>
<dbReference type="Gene3D" id="3.40.50.1580">
    <property type="entry name" value="Nucleoside phosphorylase domain"/>
    <property type="match status" value="1"/>
</dbReference>
<dbReference type="EMBL" id="JAGPXF010000009">
    <property type="protein sequence ID" value="KAH7230934.1"/>
    <property type="molecule type" value="Genomic_DNA"/>
</dbReference>
<feature type="chain" id="PRO_5035465982" evidence="1">
    <location>
        <begin position="19"/>
        <end position="322"/>
    </location>
</feature>
<reference evidence="3" key="1">
    <citation type="journal article" date="2021" name="Nat. Commun.">
        <title>Genetic determinants of endophytism in the Arabidopsis root mycobiome.</title>
        <authorList>
            <person name="Mesny F."/>
            <person name="Miyauchi S."/>
            <person name="Thiergart T."/>
            <person name="Pickel B."/>
            <person name="Atanasova L."/>
            <person name="Karlsson M."/>
            <person name="Huettel B."/>
            <person name="Barry K.W."/>
            <person name="Haridas S."/>
            <person name="Chen C."/>
            <person name="Bauer D."/>
            <person name="Andreopoulos W."/>
            <person name="Pangilinan J."/>
            <person name="LaButti K."/>
            <person name="Riley R."/>
            <person name="Lipzen A."/>
            <person name="Clum A."/>
            <person name="Drula E."/>
            <person name="Henrissat B."/>
            <person name="Kohler A."/>
            <person name="Grigoriev I.V."/>
            <person name="Martin F.M."/>
            <person name="Hacquard S."/>
        </authorList>
    </citation>
    <scope>NUCLEOTIDE SEQUENCE</scope>
    <source>
        <strain evidence="3">MPI-SDFR-AT-0068</strain>
    </source>
</reference>
<name>A0A8K0RJJ5_9HYPO</name>
<comment type="caution">
    <text evidence="3">The sequence shown here is derived from an EMBL/GenBank/DDBJ whole genome shotgun (WGS) entry which is preliminary data.</text>
</comment>
<gene>
    <name evidence="3" type="ORF">BKA59DRAFT_409536</name>
</gene>
<dbReference type="PANTHER" id="PTHR46082">
    <property type="entry name" value="ATP/GTP-BINDING PROTEIN-RELATED"/>
    <property type="match status" value="1"/>
</dbReference>
<keyword evidence="4" id="KW-1185">Reference proteome</keyword>
<evidence type="ECO:0000313" key="3">
    <source>
        <dbReference type="EMBL" id="KAH7230934.1"/>
    </source>
</evidence>
<proteinExistence type="predicted"/>
<keyword evidence="1" id="KW-0732">Signal</keyword>
<dbReference type="GO" id="GO:0009116">
    <property type="term" value="P:nucleoside metabolic process"/>
    <property type="evidence" value="ECO:0007669"/>
    <property type="project" value="InterPro"/>
</dbReference>
<feature type="non-terminal residue" evidence="3">
    <location>
        <position position="1"/>
    </location>
</feature>
<evidence type="ECO:0000256" key="1">
    <source>
        <dbReference type="SAM" id="SignalP"/>
    </source>
</evidence>
<dbReference type="InterPro" id="IPR035994">
    <property type="entry name" value="Nucleoside_phosphorylase_sf"/>
</dbReference>
<dbReference type="Proteomes" id="UP000813427">
    <property type="component" value="Unassembled WGS sequence"/>
</dbReference>
<protein>
    <submittedName>
        <fullName evidence="3">Nucleoside phosphorylase domain-containing protein</fullName>
    </submittedName>
</protein>
<dbReference type="AlphaFoldDB" id="A0A8K0RJJ5"/>
<evidence type="ECO:0000313" key="4">
    <source>
        <dbReference type="Proteomes" id="UP000813427"/>
    </source>
</evidence>
<feature type="signal peptide" evidence="1">
    <location>
        <begin position="1"/>
        <end position="18"/>
    </location>
</feature>
<dbReference type="OrthoDB" id="20872at2759"/>